<accession>A0A5A8CMS6</accession>
<dbReference type="InterPro" id="IPR051603">
    <property type="entry name" value="Zinc-ADH_QOR/CCCR"/>
</dbReference>
<dbReference type="SUPFAM" id="SSF51735">
    <property type="entry name" value="NAD(P)-binding Rossmann-fold domains"/>
    <property type="match status" value="1"/>
</dbReference>
<dbReference type="InterPro" id="IPR013149">
    <property type="entry name" value="ADH-like_C"/>
</dbReference>
<keyword evidence="5" id="KW-1185">Reference proteome</keyword>
<organism evidence="4 5">
    <name type="scientific">Cafeteria roenbergensis</name>
    <name type="common">Marine flagellate</name>
    <dbReference type="NCBI Taxonomy" id="33653"/>
    <lineage>
        <taxon>Eukaryota</taxon>
        <taxon>Sar</taxon>
        <taxon>Stramenopiles</taxon>
        <taxon>Bigyra</taxon>
        <taxon>Opalozoa</taxon>
        <taxon>Bicosoecida</taxon>
        <taxon>Cafeteriaceae</taxon>
        <taxon>Cafeteria</taxon>
    </lineage>
</organism>
<dbReference type="Pfam" id="PF00107">
    <property type="entry name" value="ADH_zinc_N"/>
    <property type="match status" value="1"/>
</dbReference>
<evidence type="ECO:0000259" key="3">
    <source>
        <dbReference type="SMART" id="SM00829"/>
    </source>
</evidence>
<evidence type="ECO:0000313" key="4">
    <source>
        <dbReference type="EMBL" id="KAA0154059.1"/>
    </source>
</evidence>
<feature type="domain" description="Enoyl reductase (ER)" evidence="3">
    <location>
        <begin position="262"/>
        <end position="644"/>
    </location>
</feature>
<dbReference type="GO" id="GO:0003960">
    <property type="term" value="F:quinone reductase (NADPH) activity"/>
    <property type="evidence" value="ECO:0007669"/>
    <property type="project" value="TreeGrafter"/>
</dbReference>
<dbReference type="InterPro" id="IPR036291">
    <property type="entry name" value="NAD(P)-bd_dom_sf"/>
</dbReference>
<dbReference type="InterPro" id="IPR013154">
    <property type="entry name" value="ADH-like_N"/>
</dbReference>
<protein>
    <recommendedName>
        <fullName evidence="3">Enoyl reductase (ER) domain-containing protein</fullName>
    </recommendedName>
</protein>
<dbReference type="InterPro" id="IPR011032">
    <property type="entry name" value="GroES-like_sf"/>
</dbReference>
<evidence type="ECO:0000256" key="2">
    <source>
        <dbReference type="SAM" id="MobiDB-lite"/>
    </source>
</evidence>
<dbReference type="EMBL" id="VLTN01000013">
    <property type="protein sequence ID" value="KAA0154059.1"/>
    <property type="molecule type" value="Genomic_DNA"/>
</dbReference>
<proteinExistence type="predicted"/>
<keyword evidence="1" id="KW-0521">NADP</keyword>
<sequence>MDPAAGNRSTSGEGPPPGRVLSAGQSRRILLLLGDNRKRELVAAPKAADPGLDAGPPLTRTESAGGKPEEMIVAIGDEGEQMRVVSVADEPELRPLASIHGRRAHLVAVVADIANAGSMDSARMWLSAAESGIRGGTPLLLVLLRRPGVSNEAATAATALARDASASTWLVAVASGAPTASLAGFAAEFKSRVSDLLGPFSSTGSAGTAAGGGASRRSASGEAGAASDAAGADPWLASSNKAQAFARAIPAAAPAVRVAAFGDPDVLAVRADAPVPVPKPGECLIRVRAVGVNPVDTYIRSGAYARLPDLPYTPGADCAGELVRAVAPEPGKAPASLMVPGTDEHGLPHWAEPGAAVFTGAATSGSYATYAVAPLARVVPFRLRASAGRPAPGAGGAEAAAAGSSAPAAAGAALGAPEQGAAGLTWAQAAAIPTPYFTAYRALNSTRRFAPGCAVLVHGASGAVGIAAVQLATRKGAFVVGTASSEAGRKAVIAAGANAAVGHGDAAALRAALAATGGRAGGAAAKSGFDVIVECLANANLGTDLTLLAHRGHVAVVGSRGAVEVNPRDLMSREASVAGVALAFATDADLAAMMADVGAWLRWTSAAGGASPLVGKSFEGLAGAAEAHREVLAHPGGAQGKLVLVLPPPAAAAGADAKAEDADE</sequence>
<dbReference type="GO" id="GO:0003730">
    <property type="term" value="F:mRNA 3'-UTR binding"/>
    <property type="evidence" value="ECO:0007669"/>
    <property type="project" value="TreeGrafter"/>
</dbReference>
<dbReference type="FunFam" id="3.40.50.720:FF:000244">
    <property type="entry name" value="quinone oxidoreductase"/>
    <property type="match status" value="1"/>
</dbReference>
<dbReference type="PANTHER" id="PTHR44154">
    <property type="entry name" value="QUINONE OXIDOREDUCTASE"/>
    <property type="match status" value="1"/>
</dbReference>
<reference evidence="4 5" key="1">
    <citation type="submission" date="2019-07" db="EMBL/GenBank/DDBJ databases">
        <title>Genomes of Cafeteria roenbergensis.</title>
        <authorList>
            <person name="Fischer M.G."/>
            <person name="Hackl T."/>
            <person name="Roman M."/>
        </authorList>
    </citation>
    <scope>NUCLEOTIDE SEQUENCE [LARGE SCALE GENOMIC DNA]</scope>
    <source>
        <strain evidence="4 5">BVI</strain>
    </source>
</reference>
<feature type="compositionally biased region" description="Low complexity" evidence="2">
    <location>
        <begin position="215"/>
        <end position="226"/>
    </location>
</feature>
<comment type="caution">
    <text evidence="4">The sequence shown here is derived from an EMBL/GenBank/DDBJ whole genome shotgun (WGS) entry which is preliminary data.</text>
</comment>
<dbReference type="InterPro" id="IPR020843">
    <property type="entry name" value="ER"/>
</dbReference>
<dbReference type="SUPFAM" id="SSF50129">
    <property type="entry name" value="GroES-like"/>
    <property type="match status" value="1"/>
</dbReference>
<dbReference type="GO" id="GO:0005829">
    <property type="term" value="C:cytosol"/>
    <property type="evidence" value="ECO:0007669"/>
    <property type="project" value="TreeGrafter"/>
</dbReference>
<dbReference type="SMART" id="SM00829">
    <property type="entry name" value="PKS_ER"/>
    <property type="match status" value="1"/>
</dbReference>
<dbReference type="Gene3D" id="3.90.180.10">
    <property type="entry name" value="Medium-chain alcohol dehydrogenases, catalytic domain"/>
    <property type="match status" value="1"/>
</dbReference>
<dbReference type="AlphaFoldDB" id="A0A5A8CMS6"/>
<evidence type="ECO:0000313" key="5">
    <source>
        <dbReference type="Proteomes" id="UP000323011"/>
    </source>
</evidence>
<dbReference type="PANTHER" id="PTHR44154:SF1">
    <property type="entry name" value="QUINONE OXIDOREDUCTASE"/>
    <property type="match status" value="1"/>
</dbReference>
<dbReference type="Proteomes" id="UP000323011">
    <property type="component" value="Unassembled WGS sequence"/>
</dbReference>
<dbReference type="GO" id="GO:0070402">
    <property type="term" value="F:NADPH binding"/>
    <property type="evidence" value="ECO:0007669"/>
    <property type="project" value="TreeGrafter"/>
</dbReference>
<dbReference type="Pfam" id="PF08240">
    <property type="entry name" value="ADH_N"/>
    <property type="match status" value="1"/>
</dbReference>
<gene>
    <name evidence="4" type="ORF">FNF29_02682</name>
</gene>
<evidence type="ECO:0000256" key="1">
    <source>
        <dbReference type="ARBA" id="ARBA00022857"/>
    </source>
</evidence>
<name>A0A5A8CMS6_CAFRO</name>
<feature type="region of interest" description="Disordered" evidence="2">
    <location>
        <begin position="43"/>
        <end position="67"/>
    </location>
</feature>
<feature type="region of interest" description="Disordered" evidence="2">
    <location>
        <begin position="204"/>
        <end position="226"/>
    </location>
</feature>
<feature type="region of interest" description="Disordered" evidence="2">
    <location>
        <begin position="1"/>
        <end position="25"/>
    </location>
</feature>
<dbReference type="Gene3D" id="3.40.50.720">
    <property type="entry name" value="NAD(P)-binding Rossmann-like Domain"/>
    <property type="match status" value="1"/>
</dbReference>